<proteinExistence type="predicted"/>
<reference evidence="1 2" key="1">
    <citation type="journal article" date="2021" name="Nat. Commun.">
        <title>Reductive evolution and unique predatory mode in the CPR bacterium Vampirococcus lugosii.</title>
        <authorList>
            <person name="Moreira D."/>
            <person name="Zivanovic Y."/>
            <person name="Lopez-Archilla A.I."/>
            <person name="Iniesto M."/>
            <person name="Lopez-Garcia P."/>
        </authorList>
    </citation>
    <scope>NUCLEOTIDE SEQUENCE [LARGE SCALE GENOMIC DNA]</scope>
    <source>
        <strain evidence="1">Chiprana</strain>
    </source>
</reference>
<dbReference type="EMBL" id="JAEDAM010000062">
    <property type="protein sequence ID" value="MBS8122259.1"/>
    <property type="molecule type" value="Genomic_DNA"/>
</dbReference>
<dbReference type="RefSeq" id="WP_213349662.1">
    <property type="nucleotide sequence ID" value="NZ_JAEDAM010000062.1"/>
</dbReference>
<organism evidence="1 2">
    <name type="scientific">Candidatus Vampirococcus lugosii</name>
    <dbReference type="NCBI Taxonomy" id="2789015"/>
    <lineage>
        <taxon>Bacteria</taxon>
        <taxon>Candidatus Absconditibacteriota</taxon>
        <taxon>Vampirococcus</taxon>
    </lineage>
</organism>
<keyword evidence="2" id="KW-1185">Reference proteome</keyword>
<name>A0ABS5QMR1_9BACT</name>
<evidence type="ECO:0000313" key="1">
    <source>
        <dbReference type="EMBL" id="MBS8122259.1"/>
    </source>
</evidence>
<accession>A0ABS5QMR1</accession>
<comment type="caution">
    <text evidence="1">The sequence shown here is derived from an EMBL/GenBank/DDBJ whole genome shotgun (WGS) entry which is preliminary data.</text>
</comment>
<protein>
    <submittedName>
        <fullName evidence="1">Uncharacterized protein</fullName>
    </submittedName>
</protein>
<evidence type="ECO:0000313" key="2">
    <source>
        <dbReference type="Proteomes" id="UP000680365"/>
    </source>
</evidence>
<sequence length="218" mass="24761">MTENNDYLSSNLIKNMSFGETRKLISSISYQGICGLFSSNKNQLYCLTKRHFLILVSKVNISTNYDYKIHLLDKKGVIQETKFLDCNKINSTLEGIHFGISVGRQNHGNLIRNFIINRAGDLLLFENTFAFDRRVSSLLVGNNKVDGDILDYCIDRTNLIIMVLKNNLSIAFSVEGNTAKVLKYGEFDVFDSFSPQSNKFKIFDDVGNFKEIDANQLV</sequence>
<gene>
    <name evidence="1" type="ORF">VAMP_234n12</name>
</gene>
<dbReference type="Proteomes" id="UP000680365">
    <property type="component" value="Unassembled WGS sequence"/>
</dbReference>